<proteinExistence type="predicted"/>
<dbReference type="RefSeq" id="WP_379527189.1">
    <property type="nucleotide sequence ID" value="NZ_JBHSBI010000003.1"/>
</dbReference>
<protein>
    <recommendedName>
        <fullName evidence="4">Matrixin family metalloprotease</fullName>
    </recommendedName>
</protein>
<evidence type="ECO:0000313" key="2">
    <source>
        <dbReference type="EMBL" id="MFC4007050.1"/>
    </source>
</evidence>
<sequence length="232" mass="25290">MLHEYVKHAAAAAARLTGSASSRIAAVLISVVAVLAPAQASAAAPDYDGIYPNDRYRPKCADLGGNPTSAATVCLTDNSDLWYYADSSGFGKLEDLDKLKLGEMLYDQYDPTNLQVQYDYSPVFSGGGETDIVYQEDSKDLDGAIGVAWCNDRVNGNDWRCDQTYVRIKGHGYYQKNGVTCHETGHVVGLLHGFDTDPEIHYQDSRLGCMVTGMIPPGSLGSNNRQFINEVY</sequence>
<keyword evidence="3" id="KW-1185">Reference proteome</keyword>
<dbReference type="Proteomes" id="UP001595851">
    <property type="component" value="Unassembled WGS sequence"/>
</dbReference>
<dbReference type="SUPFAM" id="SSF55486">
    <property type="entry name" value="Metalloproteases ('zincins'), catalytic domain"/>
    <property type="match status" value="1"/>
</dbReference>
<comment type="caution">
    <text evidence="2">The sequence shown here is derived from an EMBL/GenBank/DDBJ whole genome shotgun (WGS) entry which is preliminary data.</text>
</comment>
<evidence type="ECO:0000256" key="1">
    <source>
        <dbReference type="SAM" id="SignalP"/>
    </source>
</evidence>
<organism evidence="2 3">
    <name type="scientific">Nonomuraea purpurea</name>
    <dbReference type="NCBI Taxonomy" id="1849276"/>
    <lineage>
        <taxon>Bacteria</taxon>
        <taxon>Bacillati</taxon>
        <taxon>Actinomycetota</taxon>
        <taxon>Actinomycetes</taxon>
        <taxon>Streptosporangiales</taxon>
        <taxon>Streptosporangiaceae</taxon>
        <taxon>Nonomuraea</taxon>
    </lineage>
</organism>
<keyword evidence="1" id="KW-0732">Signal</keyword>
<reference evidence="3" key="1">
    <citation type="journal article" date="2019" name="Int. J. Syst. Evol. Microbiol.">
        <title>The Global Catalogue of Microorganisms (GCM) 10K type strain sequencing project: providing services to taxonomists for standard genome sequencing and annotation.</title>
        <authorList>
            <consortium name="The Broad Institute Genomics Platform"/>
            <consortium name="The Broad Institute Genome Sequencing Center for Infectious Disease"/>
            <person name="Wu L."/>
            <person name="Ma J."/>
        </authorList>
    </citation>
    <scope>NUCLEOTIDE SEQUENCE [LARGE SCALE GENOMIC DNA]</scope>
    <source>
        <strain evidence="3">TBRC 1276</strain>
    </source>
</reference>
<evidence type="ECO:0008006" key="4">
    <source>
        <dbReference type="Google" id="ProtNLM"/>
    </source>
</evidence>
<accession>A0ABV8G208</accession>
<gene>
    <name evidence="2" type="ORF">ACFOY2_07460</name>
</gene>
<feature type="signal peptide" evidence="1">
    <location>
        <begin position="1"/>
        <end position="42"/>
    </location>
</feature>
<name>A0ABV8G208_9ACTN</name>
<evidence type="ECO:0000313" key="3">
    <source>
        <dbReference type="Proteomes" id="UP001595851"/>
    </source>
</evidence>
<feature type="chain" id="PRO_5046477415" description="Matrixin family metalloprotease" evidence="1">
    <location>
        <begin position="43"/>
        <end position="232"/>
    </location>
</feature>
<dbReference type="EMBL" id="JBHSBI010000003">
    <property type="protein sequence ID" value="MFC4007050.1"/>
    <property type="molecule type" value="Genomic_DNA"/>
</dbReference>